<dbReference type="InterPro" id="IPR045886">
    <property type="entry name" value="ThiF/MoeB/HesA"/>
</dbReference>
<protein>
    <submittedName>
        <fullName evidence="2">tRNA threonylcarbamoyladenosine dehydratase</fullName>
    </submittedName>
</protein>
<dbReference type="GO" id="GO:0061503">
    <property type="term" value="F:tRNA threonylcarbamoyladenosine dehydratase"/>
    <property type="evidence" value="ECO:0007669"/>
    <property type="project" value="TreeGrafter"/>
</dbReference>
<dbReference type="SUPFAM" id="SSF69572">
    <property type="entry name" value="Activating enzymes of the ubiquitin-like proteins"/>
    <property type="match status" value="1"/>
</dbReference>
<dbReference type="PANTHER" id="PTHR43267">
    <property type="entry name" value="TRNA THREONYLCARBAMOYLADENOSINE DEHYDRATASE"/>
    <property type="match status" value="1"/>
</dbReference>
<reference evidence="2" key="1">
    <citation type="submission" date="2020-10" db="EMBL/GenBank/DDBJ databases">
        <authorList>
            <person name="Gilroy R."/>
        </authorList>
    </citation>
    <scope>NUCLEOTIDE SEQUENCE</scope>
    <source>
        <strain evidence="2">17213</strain>
    </source>
</reference>
<feature type="domain" description="THIF-type NAD/FAD binding fold" evidence="1">
    <location>
        <begin position="14"/>
        <end position="152"/>
    </location>
</feature>
<name>A0A9D9GSX7_9GAMM</name>
<dbReference type="Pfam" id="PF00899">
    <property type="entry name" value="ThiF"/>
    <property type="match status" value="1"/>
</dbReference>
<reference evidence="2" key="2">
    <citation type="journal article" date="2021" name="PeerJ">
        <title>Extensive microbial diversity within the chicken gut microbiome revealed by metagenomics and culture.</title>
        <authorList>
            <person name="Gilroy R."/>
            <person name="Ravi A."/>
            <person name="Getino M."/>
            <person name="Pursley I."/>
            <person name="Horton D.L."/>
            <person name="Alikhan N.F."/>
            <person name="Baker D."/>
            <person name="Gharbi K."/>
            <person name="Hall N."/>
            <person name="Watson M."/>
            <person name="Adriaenssens E.M."/>
            <person name="Foster-Nyarko E."/>
            <person name="Jarju S."/>
            <person name="Secka A."/>
            <person name="Antonio M."/>
            <person name="Oren A."/>
            <person name="Chaudhuri R.R."/>
            <person name="La Ragione R."/>
            <person name="Hildebrand F."/>
            <person name="Pallen M.J."/>
        </authorList>
    </citation>
    <scope>NUCLEOTIDE SEQUENCE</scope>
    <source>
        <strain evidence="2">17213</strain>
    </source>
</reference>
<proteinExistence type="predicted"/>
<dbReference type="CDD" id="cd00755">
    <property type="entry name" value="YgdL_like"/>
    <property type="match status" value="1"/>
</dbReference>
<dbReference type="GO" id="GO:0061504">
    <property type="term" value="P:cyclic threonylcarbamoyladenosine biosynthetic process"/>
    <property type="evidence" value="ECO:0007669"/>
    <property type="project" value="TreeGrafter"/>
</dbReference>
<dbReference type="AlphaFoldDB" id="A0A9D9GSX7"/>
<dbReference type="PANTHER" id="PTHR43267:SF1">
    <property type="entry name" value="TRNA THREONYLCARBAMOYLADENOSINE DEHYDRATASE"/>
    <property type="match status" value="1"/>
</dbReference>
<evidence type="ECO:0000259" key="1">
    <source>
        <dbReference type="Pfam" id="PF00899"/>
    </source>
</evidence>
<dbReference type="Gene3D" id="3.40.50.720">
    <property type="entry name" value="NAD(P)-binding Rossmann-like Domain"/>
    <property type="match status" value="1"/>
</dbReference>
<dbReference type="InterPro" id="IPR000594">
    <property type="entry name" value="ThiF_NAD_FAD-bd"/>
</dbReference>
<sequence>MEDQNRLRFTGIRALYGERGFERLQQAQVLLAGTGGVGSWAAEALCRSGVGHLTLVDPDVIDIKNSNRQLHTLDTTIGLKKAEVLAARLKQINPQVHIEVKLCWLTPDNLEEVLSPCPHYAIDAIDDIEAKCALINYLYQQQAVFAVSGGAGARIDPAKLHLGDLAEAKGDGLIKHVRDVLRREYNFPKGGRKMGIMCSYSEEQPIYAPDGDPSLPRFGASMPVTASAGLLLAGYLITKIAAA</sequence>
<dbReference type="GO" id="GO:0008641">
    <property type="term" value="F:ubiquitin-like modifier activating enzyme activity"/>
    <property type="evidence" value="ECO:0007669"/>
    <property type="project" value="InterPro"/>
</dbReference>
<accession>A0A9D9GSX7</accession>
<dbReference type="EMBL" id="JADINH010000127">
    <property type="protein sequence ID" value="MBO8415913.1"/>
    <property type="molecule type" value="Genomic_DNA"/>
</dbReference>
<dbReference type="InterPro" id="IPR035985">
    <property type="entry name" value="Ubiquitin-activating_enz"/>
</dbReference>
<comment type="caution">
    <text evidence="2">The sequence shown here is derived from an EMBL/GenBank/DDBJ whole genome shotgun (WGS) entry which is preliminary data.</text>
</comment>
<evidence type="ECO:0000313" key="2">
    <source>
        <dbReference type="EMBL" id="MBO8415913.1"/>
    </source>
</evidence>
<gene>
    <name evidence="2" type="ORF">IAB19_06005</name>
</gene>
<organism evidence="2 3">
    <name type="scientific">Candidatus Avisuccinivibrio stercorigallinarum</name>
    <dbReference type="NCBI Taxonomy" id="2840704"/>
    <lineage>
        <taxon>Bacteria</taxon>
        <taxon>Pseudomonadati</taxon>
        <taxon>Pseudomonadota</taxon>
        <taxon>Gammaproteobacteria</taxon>
        <taxon>Aeromonadales</taxon>
        <taxon>Succinivibrionaceae</taxon>
        <taxon>Succinivibrionaceae incertae sedis</taxon>
        <taxon>Candidatus Avisuccinivibrio</taxon>
    </lineage>
</organism>
<evidence type="ECO:0000313" key="3">
    <source>
        <dbReference type="Proteomes" id="UP000823631"/>
    </source>
</evidence>
<dbReference type="Proteomes" id="UP000823631">
    <property type="component" value="Unassembled WGS sequence"/>
</dbReference>